<comment type="similarity">
    <text evidence="2">Belongs to the major facilitator superfamily. Sugar transporter (TC 2.A.1.1) family.</text>
</comment>
<evidence type="ECO:0000256" key="1">
    <source>
        <dbReference type="ARBA" id="ARBA00004141"/>
    </source>
</evidence>
<feature type="transmembrane region" description="Helical" evidence="6">
    <location>
        <begin position="130"/>
        <end position="147"/>
    </location>
</feature>
<feature type="transmembrane region" description="Helical" evidence="6">
    <location>
        <begin position="356"/>
        <end position="374"/>
    </location>
</feature>
<feature type="transmembrane region" description="Helical" evidence="6">
    <location>
        <begin position="49"/>
        <end position="75"/>
    </location>
</feature>
<dbReference type="InterPro" id="IPR050360">
    <property type="entry name" value="MFS_Sugar_Transporters"/>
</dbReference>
<dbReference type="SUPFAM" id="SSF103473">
    <property type="entry name" value="MFS general substrate transporter"/>
    <property type="match status" value="1"/>
</dbReference>
<proteinExistence type="inferred from homology"/>
<dbReference type="GO" id="GO:0005351">
    <property type="term" value="F:carbohydrate:proton symporter activity"/>
    <property type="evidence" value="ECO:0007669"/>
    <property type="project" value="TreeGrafter"/>
</dbReference>
<evidence type="ECO:0000313" key="11">
    <source>
        <dbReference type="Proteomes" id="UP000045706"/>
    </source>
</evidence>
<dbReference type="PROSITE" id="PS50850">
    <property type="entry name" value="MFS"/>
    <property type="match status" value="1"/>
</dbReference>
<dbReference type="InterPro" id="IPR020846">
    <property type="entry name" value="MFS_dom"/>
</dbReference>
<name>A0A0G4LEY3_VERLO</name>
<dbReference type="Proteomes" id="UP000045706">
    <property type="component" value="Unassembled WGS sequence"/>
</dbReference>
<dbReference type="InterPro" id="IPR017853">
    <property type="entry name" value="GH"/>
</dbReference>
<protein>
    <recommendedName>
        <fullName evidence="7">Major facilitator superfamily (MFS) profile domain-containing protein</fullName>
    </recommendedName>
</protein>
<dbReference type="PANTHER" id="PTHR48022">
    <property type="entry name" value="PLASTIDIC GLUCOSE TRANSPORTER 4"/>
    <property type="match status" value="1"/>
</dbReference>
<sequence>MGSSIHEEKAAQAVELDHAPDKDISMAQQSAEDEHNLTLREAIHRYPQAVLWSVLLSASIIMEGYDIVLISSFFASPAFRRHYGEYVPRTGTYEITASWQNGLSNAVSVGTIIGAFANGYFTHKFGYRKVLLASLVFICGFIAISFFSPNLPVLLVGQFLCGIPWGVFATMAPAYASEVCPMALRGYLTVYVNLCWALGQLIPAGVQAGSSGSTSKWAYRIPFAIQWACPLPLFTILWFAPESPRYFVRVGKYDEAEKSVMRLGSALQRSHAKETMASMFYTNQLQMNIDEGTSYLDCFRGVDRRRTKSPAWSSWHSLSAGLPESISFRRSVGGLGIASVGTVASWLLGAFGRRTLYLWGLGLLTSVLMTIGFISVGAGDSSGGNYAQAAMMLLWLGIYYMTVGPICYAIISEVSSTRLRNKSVCLSRIAYYIGQIVCSVINPYMLNPTTGDWKGKTAFFWGGCAFAFFVWTFFRLPETKDKTFAELDILFEKKIGAREFSGYKVDASLALLALLASSHGVFGAALAPGKRQGQVFGTATVNLAEPSRTPAHLASGFVYGLPDNTDGTANTDIPDRFIDGMGFNYCRAGGAQLPDGSLGWAAGQYEGGSFSWPDDNGNWTSYDAFLDRVFSDLRANEALEGLDIDIWNEPDLQSFWGSTQDQYLATWARTYARIRKDLPEVLITGPSTSEPATAGSATWQKFAAFIAANDAVPDMYSWHLLRTNRNLRESTDEAFEVYGTHAGTVGSVKVLAAVRPVAGRRTYHVTITGLSSVGFAGDRVKIRTRRFDGPPILKEI</sequence>
<feature type="transmembrane region" description="Helical" evidence="6">
    <location>
        <begin position="218"/>
        <end position="240"/>
    </location>
</feature>
<dbReference type="AlphaFoldDB" id="A0A0G4LEY3"/>
<keyword evidence="10" id="KW-1185">Reference proteome</keyword>
<dbReference type="EMBL" id="CVQI01011112">
    <property type="protein sequence ID" value="CRK20603.1"/>
    <property type="molecule type" value="Genomic_DNA"/>
</dbReference>
<dbReference type="Gene3D" id="1.20.1250.20">
    <property type="entry name" value="MFS general substrate transporter like domains"/>
    <property type="match status" value="2"/>
</dbReference>
<dbReference type="InterPro" id="IPR005828">
    <property type="entry name" value="MFS_sugar_transport-like"/>
</dbReference>
<evidence type="ECO:0000259" key="7">
    <source>
        <dbReference type="PROSITE" id="PS50850"/>
    </source>
</evidence>
<dbReference type="InterPro" id="IPR005829">
    <property type="entry name" value="Sugar_transporter_CS"/>
</dbReference>
<dbReference type="SUPFAM" id="SSF51445">
    <property type="entry name" value="(Trans)glycosidases"/>
    <property type="match status" value="1"/>
</dbReference>
<dbReference type="Proteomes" id="UP000044602">
    <property type="component" value="Unassembled WGS sequence"/>
</dbReference>
<dbReference type="InterPro" id="IPR036259">
    <property type="entry name" value="MFS_trans_sf"/>
</dbReference>
<comment type="subcellular location">
    <subcellularLocation>
        <location evidence="1">Membrane</location>
        <topology evidence="1">Multi-pass membrane protein</topology>
    </subcellularLocation>
</comment>
<feature type="transmembrane region" description="Helical" evidence="6">
    <location>
        <begin position="429"/>
        <end position="446"/>
    </location>
</feature>
<evidence type="ECO:0000313" key="10">
    <source>
        <dbReference type="Proteomes" id="UP000044602"/>
    </source>
</evidence>
<dbReference type="PANTHER" id="PTHR48022:SF83">
    <property type="entry name" value="MAJOR FACILITATOR SUPERFAMILY (MFS) PROFILE DOMAIN-CONTAINING PROTEIN"/>
    <property type="match status" value="1"/>
</dbReference>
<accession>A0A0G4LEY3</accession>
<feature type="domain" description="Major facilitator superfamily (MFS) profile" evidence="7">
    <location>
        <begin position="52"/>
        <end position="480"/>
    </location>
</feature>
<feature type="transmembrane region" description="Helical" evidence="6">
    <location>
        <begin position="386"/>
        <end position="408"/>
    </location>
</feature>
<dbReference type="Gene3D" id="3.20.20.80">
    <property type="entry name" value="Glycosidases"/>
    <property type="match status" value="1"/>
</dbReference>
<evidence type="ECO:0000313" key="9">
    <source>
        <dbReference type="EMBL" id="CRK27488.1"/>
    </source>
</evidence>
<dbReference type="PROSITE" id="PS00217">
    <property type="entry name" value="SUGAR_TRANSPORT_2"/>
    <property type="match status" value="1"/>
</dbReference>
<evidence type="ECO:0000256" key="3">
    <source>
        <dbReference type="ARBA" id="ARBA00022692"/>
    </source>
</evidence>
<keyword evidence="4 6" id="KW-1133">Transmembrane helix</keyword>
<organism evidence="8 11">
    <name type="scientific">Verticillium longisporum</name>
    <name type="common">Verticillium dahliae var. longisporum</name>
    <dbReference type="NCBI Taxonomy" id="100787"/>
    <lineage>
        <taxon>Eukaryota</taxon>
        <taxon>Fungi</taxon>
        <taxon>Dikarya</taxon>
        <taxon>Ascomycota</taxon>
        <taxon>Pezizomycotina</taxon>
        <taxon>Sordariomycetes</taxon>
        <taxon>Hypocreomycetidae</taxon>
        <taxon>Glomerellales</taxon>
        <taxon>Plectosphaerellaceae</taxon>
        <taxon>Verticillium</taxon>
    </lineage>
</organism>
<dbReference type="GO" id="GO:0016020">
    <property type="term" value="C:membrane"/>
    <property type="evidence" value="ECO:0007669"/>
    <property type="project" value="UniProtKB-SubCell"/>
</dbReference>
<dbReference type="EMBL" id="CVQH01020418">
    <property type="protein sequence ID" value="CRK27488.1"/>
    <property type="molecule type" value="Genomic_DNA"/>
</dbReference>
<reference evidence="10 11" key="1">
    <citation type="submission" date="2015-05" db="EMBL/GenBank/DDBJ databases">
        <authorList>
            <person name="Fogelqvist Johan"/>
        </authorList>
    </citation>
    <scope>NUCLEOTIDE SEQUENCE [LARGE SCALE GENOMIC DNA]</scope>
    <source>
        <strain evidence="9">VL1</strain>
        <strain evidence="8">VL2</strain>
    </source>
</reference>
<keyword evidence="5 6" id="KW-0472">Membrane</keyword>
<keyword evidence="3 6" id="KW-0812">Transmembrane</keyword>
<evidence type="ECO:0000313" key="8">
    <source>
        <dbReference type="EMBL" id="CRK20603.1"/>
    </source>
</evidence>
<evidence type="ECO:0000256" key="4">
    <source>
        <dbReference type="ARBA" id="ARBA00022989"/>
    </source>
</evidence>
<gene>
    <name evidence="9" type="ORF">BN1708_004380</name>
    <name evidence="8" type="ORF">BN1723_000415</name>
</gene>
<dbReference type="Pfam" id="PF00083">
    <property type="entry name" value="Sugar_tr"/>
    <property type="match status" value="2"/>
</dbReference>
<evidence type="ECO:0000256" key="2">
    <source>
        <dbReference type="ARBA" id="ARBA00010992"/>
    </source>
</evidence>
<feature type="transmembrane region" description="Helical" evidence="6">
    <location>
        <begin position="102"/>
        <end position="121"/>
    </location>
</feature>
<evidence type="ECO:0000256" key="6">
    <source>
        <dbReference type="SAM" id="Phobius"/>
    </source>
</evidence>
<dbReference type="FunFam" id="1.20.1250.20:FF:000078">
    <property type="entry name" value="MFS maltose transporter, putative"/>
    <property type="match status" value="1"/>
</dbReference>
<feature type="transmembrane region" description="Helical" evidence="6">
    <location>
        <begin position="458"/>
        <end position="474"/>
    </location>
</feature>
<evidence type="ECO:0000256" key="5">
    <source>
        <dbReference type="ARBA" id="ARBA00023136"/>
    </source>
</evidence>
<feature type="transmembrane region" description="Helical" evidence="6">
    <location>
        <begin position="153"/>
        <end position="176"/>
    </location>
</feature>
<feature type="transmembrane region" description="Helical" evidence="6">
    <location>
        <begin position="188"/>
        <end position="206"/>
    </location>
</feature>